<dbReference type="InterPro" id="IPR012349">
    <property type="entry name" value="Split_barrel_FMN-bd"/>
</dbReference>
<dbReference type="SUPFAM" id="SSF50475">
    <property type="entry name" value="FMN-binding split barrel"/>
    <property type="match status" value="1"/>
</dbReference>
<proteinExistence type="predicted"/>
<evidence type="ECO:0000313" key="2">
    <source>
        <dbReference type="EMBL" id="SVC46033.1"/>
    </source>
</evidence>
<evidence type="ECO:0000259" key="1">
    <source>
        <dbReference type="Pfam" id="PF01243"/>
    </source>
</evidence>
<reference evidence="2" key="1">
    <citation type="submission" date="2018-05" db="EMBL/GenBank/DDBJ databases">
        <authorList>
            <person name="Lanie J.A."/>
            <person name="Ng W.-L."/>
            <person name="Kazmierczak K.M."/>
            <person name="Andrzejewski T.M."/>
            <person name="Davidsen T.M."/>
            <person name="Wayne K.J."/>
            <person name="Tettelin H."/>
            <person name="Glass J.I."/>
            <person name="Rusch D."/>
            <person name="Podicherti R."/>
            <person name="Tsui H.-C.T."/>
            <person name="Winkler M.E."/>
        </authorList>
    </citation>
    <scope>NUCLEOTIDE SEQUENCE</scope>
</reference>
<organism evidence="2">
    <name type="scientific">marine metagenome</name>
    <dbReference type="NCBI Taxonomy" id="408172"/>
    <lineage>
        <taxon>unclassified sequences</taxon>
        <taxon>metagenomes</taxon>
        <taxon>ecological metagenomes</taxon>
    </lineage>
</organism>
<dbReference type="InterPro" id="IPR011576">
    <property type="entry name" value="Pyridox_Oxase_N"/>
</dbReference>
<dbReference type="Gene3D" id="2.30.110.10">
    <property type="entry name" value="Electron Transport, Fmn-binding Protein, Chain A"/>
    <property type="match status" value="1"/>
</dbReference>
<dbReference type="PANTHER" id="PTHR40660:SF1">
    <property type="entry name" value="5'-PHOSPHATE OXIDASE PUTATIVE DOMAIN-CONTAINING PROTEIN-RELATED"/>
    <property type="match status" value="1"/>
</dbReference>
<dbReference type="EMBL" id="UINC01092444">
    <property type="protein sequence ID" value="SVC46033.1"/>
    <property type="molecule type" value="Genomic_DNA"/>
</dbReference>
<feature type="domain" description="Pyridoxamine 5'-phosphate oxidase N-terminal" evidence="1">
    <location>
        <begin position="14"/>
        <end position="123"/>
    </location>
</feature>
<protein>
    <recommendedName>
        <fullName evidence="1">Pyridoxamine 5'-phosphate oxidase N-terminal domain-containing protein</fullName>
    </recommendedName>
</protein>
<gene>
    <name evidence="2" type="ORF">METZ01_LOCUS298887</name>
</gene>
<dbReference type="AlphaFoldDB" id="A0A382MAM2"/>
<dbReference type="PANTHER" id="PTHR40660">
    <property type="entry name" value="5'-PHOSPHATE OXIDASE PUTATIVE DOMAIN-CONTAINING PROTEIN-RELATED"/>
    <property type="match status" value="1"/>
</dbReference>
<accession>A0A382MAM2</accession>
<name>A0A382MAM2_9ZZZZ</name>
<dbReference type="Pfam" id="PF01243">
    <property type="entry name" value="PNPOx_N"/>
    <property type="match status" value="1"/>
</dbReference>
<sequence>MTIEITEEMKRLVDNALSDKYPCILGTSSSEGHPNVSFKGSVMVFSPTELAFWERARRGGFSQLSENPNVVVMYWNTELRKSWRFYGEATIYESGDIREEVMSKTVSAELDRDPDRLGAAIIITVNRITTLAGEVLQAEAGY</sequence>